<dbReference type="RefSeq" id="WP_073993638.1">
    <property type="nucleotide sequence ID" value="NZ_FQYT01000013.1"/>
</dbReference>
<evidence type="ECO:0000256" key="1">
    <source>
        <dbReference type="ARBA" id="ARBA00007430"/>
    </source>
</evidence>
<evidence type="ECO:0000313" key="6">
    <source>
        <dbReference type="Proteomes" id="UP000184342"/>
    </source>
</evidence>
<feature type="transmembrane region" description="Helical" evidence="3">
    <location>
        <begin position="88"/>
        <end position="108"/>
    </location>
</feature>
<feature type="transmembrane region" description="Helical" evidence="3">
    <location>
        <begin position="55"/>
        <end position="76"/>
    </location>
</feature>
<dbReference type="Gene3D" id="3.40.50.720">
    <property type="entry name" value="NAD(P)-binding Rossmann-like Domain"/>
    <property type="match status" value="2"/>
</dbReference>
<dbReference type="STRING" id="1122934.SAMN02745691_01391"/>
<evidence type="ECO:0000256" key="3">
    <source>
        <dbReference type="SAM" id="Phobius"/>
    </source>
</evidence>
<feature type="region of interest" description="Disordered" evidence="2">
    <location>
        <begin position="618"/>
        <end position="645"/>
    </location>
</feature>
<feature type="domain" description="Polysaccharide biosynthesis protein CapD-like" evidence="4">
    <location>
        <begin position="294"/>
        <end position="575"/>
    </location>
</feature>
<evidence type="ECO:0000259" key="4">
    <source>
        <dbReference type="Pfam" id="PF02719"/>
    </source>
</evidence>
<accession>A0A1M6GU59</accession>
<dbReference type="InterPro" id="IPR036291">
    <property type="entry name" value="NAD(P)-bd_dom_sf"/>
</dbReference>
<keyword evidence="3" id="KW-0812">Transmembrane</keyword>
<evidence type="ECO:0000313" key="5">
    <source>
        <dbReference type="EMBL" id="SHJ13463.1"/>
    </source>
</evidence>
<proteinExistence type="inferred from homology"/>
<comment type="similarity">
    <text evidence="1">Belongs to the polysaccharide synthase family.</text>
</comment>
<feature type="transmembrane region" description="Helical" evidence="3">
    <location>
        <begin position="15"/>
        <end position="35"/>
    </location>
</feature>
<dbReference type="InterPro" id="IPR029063">
    <property type="entry name" value="SAM-dependent_MTases_sf"/>
</dbReference>
<keyword evidence="3" id="KW-1133">Transmembrane helix</keyword>
<dbReference type="Proteomes" id="UP000184342">
    <property type="component" value="Unassembled WGS sequence"/>
</dbReference>
<dbReference type="InterPro" id="IPR003869">
    <property type="entry name" value="Polysac_CapD-like"/>
</dbReference>
<feature type="transmembrane region" description="Helical" evidence="3">
    <location>
        <begin position="114"/>
        <end position="133"/>
    </location>
</feature>
<dbReference type="OrthoDB" id="9803111at2"/>
<dbReference type="SUPFAM" id="SSF51735">
    <property type="entry name" value="NAD(P)-binding Rossmann-fold domains"/>
    <property type="match status" value="1"/>
</dbReference>
<dbReference type="PANTHER" id="PTHR43318:SF1">
    <property type="entry name" value="POLYSACCHARIDE BIOSYNTHESIS PROTEIN EPSC-RELATED"/>
    <property type="match status" value="1"/>
</dbReference>
<keyword evidence="3" id="KW-0472">Membrane</keyword>
<dbReference type="InterPro" id="IPR051203">
    <property type="entry name" value="Polysaccharide_Synthase-Rel"/>
</dbReference>
<feature type="compositionally biased region" description="Polar residues" evidence="2">
    <location>
        <begin position="620"/>
        <end position="629"/>
    </location>
</feature>
<gene>
    <name evidence="5" type="ORF">SAMN02745691_01391</name>
</gene>
<evidence type="ECO:0000256" key="2">
    <source>
        <dbReference type="SAM" id="MobiDB-lite"/>
    </source>
</evidence>
<name>A0A1M6GU59_9FIRM</name>
<dbReference type="PANTHER" id="PTHR43318">
    <property type="entry name" value="UDP-N-ACETYLGLUCOSAMINE 4,6-DEHYDRATASE"/>
    <property type="match status" value="1"/>
</dbReference>
<dbReference type="CDD" id="cd05237">
    <property type="entry name" value="UDP_invert_4-6DH_SDR_e"/>
    <property type="match status" value="1"/>
</dbReference>
<protein>
    <submittedName>
        <fullName evidence="5">NDP-sugar epimerase, includes UDP-GlcNAc-inverting 4,6-dehydratase FlaA1 and capsular polysaccharide biosynthesis protein EpsC</fullName>
    </submittedName>
</protein>
<reference evidence="5 6" key="1">
    <citation type="submission" date="2016-11" db="EMBL/GenBank/DDBJ databases">
        <authorList>
            <person name="Jaros S."/>
            <person name="Januszkiewicz K."/>
            <person name="Wedrychowicz H."/>
        </authorList>
    </citation>
    <scope>NUCLEOTIDE SEQUENCE [LARGE SCALE GENOMIC DNA]</scope>
    <source>
        <strain evidence="5 6">DSM 15970</strain>
    </source>
</reference>
<dbReference type="Pfam" id="PF02719">
    <property type="entry name" value="Polysacc_synt_2"/>
    <property type="match status" value="1"/>
</dbReference>
<sequence length="645" mass="72254">MRNILAGKTNVIKRVLKAASDALVIIVCTYLSLFIRFDFKITQVDFQYLDSLGRYLPFNIVMTILVFYLFRLYHSIWSLASILEMSRIFLASLISSAIQVVGILLIGYRVPVGYYLIYTSSLFVLTLMTRFMYRSIMMIRSRVRYGDSSIVNTMIIGAGHAAGILIQGMDSETLHQNRKICCLVDDAPEKQGSYIQGVKVMGTREDILSLASKYKIDEIIISIPSATKENVAEIIDICNETKCDLKIFPGVYQMVNGEHGVGKLRKVKLEDLLGRSPVEVDLVRVKNNIRGKVILVTGGGGSIGSEICRQIAMGEPKQLIVLDEYENGAYDLQQEIVSNYPELDLVVLIASVRNREGIYEIFNAYRPDIVYHAAAHKHVPLMEASPNEAIINNVFGTVNTVMAADKFDVRRFVMISTDKAVNPTNIMGASKCICEMIIQVFNKYSATDFVAVRFGNVLGSNGSVIPLFEKQIANGGPVTVTHPDITRYFMTIPEAVSLVLEAGEFALGGEIFILDMGEPVKVLDLAVNIIRLSGLKPYEDIRIEFTGLRPGEKMFEELIRNTNGLGETPNRKIHVEQPFEIDMKTFIRQLKRLKRACYNDTADIRKFVQQIVPTYRYGTEETNGQTNEQGGRPASTAHDVDRKNK</sequence>
<dbReference type="Pfam" id="PF13727">
    <property type="entry name" value="CoA_binding_3"/>
    <property type="match status" value="1"/>
</dbReference>
<dbReference type="AlphaFoldDB" id="A0A1M6GU59"/>
<feature type="transmembrane region" description="Helical" evidence="3">
    <location>
        <begin position="145"/>
        <end position="166"/>
    </location>
</feature>
<dbReference type="SUPFAM" id="SSF53335">
    <property type="entry name" value="S-adenosyl-L-methionine-dependent methyltransferases"/>
    <property type="match status" value="1"/>
</dbReference>
<dbReference type="EMBL" id="FQYT01000013">
    <property type="protein sequence ID" value="SHJ13463.1"/>
    <property type="molecule type" value="Genomic_DNA"/>
</dbReference>
<organism evidence="5 6">
    <name type="scientific">Parasporobacterium paucivorans DSM 15970</name>
    <dbReference type="NCBI Taxonomy" id="1122934"/>
    <lineage>
        <taxon>Bacteria</taxon>
        <taxon>Bacillati</taxon>
        <taxon>Bacillota</taxon>
        <taxon>Clostridia</taxon>
        <taxon>Lachnospirales</taxon>
        <taxon>Lachnospiraceae</taxon>
        <taxon>Parasporobacterium</taxon>
    </lineage>
</organism>
<keyword evidence="6" id="KW-1185">Reference proteome</keyword>